<dbReference type="AlphaFoldDB" id="A0A931G964"/>
<dbReference type="Proteomes" id="UP000655366">
    <property type="component" value="Unassembled WGS sequence"/>
</dbReference>
<reference evidence="1 2" key="1">
    <citation type="submission" date="2020-11" db="EMBL/GenBank/DDBJ databases">
        <title>Arthrobacter antarcticus sp. nov., isolated from Antarctic Soil.</title>
        <authorList>
            <person name="Li J."/>
        </authorList>
    </citation>
    <scope>NUCLEOTIDE SEQUENCE [LARGE SCALE GENOMIC DNA]</scope>
    <source>
        <strain evidence="1 2">Z1-20</strain>
    </source>
</reference>
<name>A0A931G964_9MICC</name>
<protein>
    <submittedName>
        <fullName evidence="1">Uncharacterized protein</fullName>
    </submittedName>
</protein>
<accession>A0A931G964</accession>
<dbReference type="RefSeq" id="WP_196397813.1">
    <property type="nucleotide sequence ID" value="NZ_JADNYM010000022.1"/>
</dbReference>
<organism evidence="1 2">
    <name type="scientific">Arthrobacter terrae</name>
    <dbReference type="NCBI Taxonomy" id="2935737"/>
    <lineage>
        <taxon>Bacteria</taxon>
        <taxon>Bacillati</taxon>
        <taxon>Actinomycetota</taxon>
        <taxon>Actinomycetes</taxon>
        <taxon>Micrococcales</taxon>
        <taxon>Micrococcaceae</taxon>
        <taxon>Arthrobacter</taxon>
    </lineage>
</organism>
<gene>
    <name evidence="1" type="ORF">IV500_16000</name>
</gene>
<evidence type="ECO:0000313" key="1">
    <source>
        <dbReference type="EMBL" id="MBG0740879.1"/>
    </source>
</evidence>
<dbReference type="EMBL" id="JADNYM010000022">
    <property type="protein sequence ID" value="MBG0740879.1"/>
    <property type="molecule type" value="Genomic_DNA"/>
</dbReference>
<comment type="caution">
    <text evidence="1">The sequence shown here is derived from an EMBL/GenBank/DDBJ whole genome shotgun (WGS) entry which is preliminary data.</text>
</comment>
<sequence>MASNLRLTPDDKFPENLDKIADTKLQILDSQVQRQLDREYIVDGAPDPETEFRHYEIDEEFVERENTESDESAAATNA</sequence>
<evidence type="ECO:0000313" key="2">
    <source>
        <dbReference type="Proteomes" id="UP000655366"/>
    </source>
</evidence>
<keyword evidence="2" id="KW-1185">Reference proteome</keyword>
<proteinExistence type="predicted"/>